<evidence type="ECO:0000256" key="2">
    <source>
        <dbReference type="ARBA" id="ARBA00010794"/>
    </source>
</evidence>
<gene>
    <name evidence="13" type="ORF">AXG93_2278s1040</name>
    <name evidence="12" type="ORF">Mp_4g23970</name>
</gene>
<dbReference type="InterPro" id="IPR039606">
    <property type="entry name" value="Phytol/farnesol_kinase"/>
</dbReference>
<keyword evidence="7" id="KW-0418">Kinase</keyword>
<keyword evidence="10 11" id="KW-0472">Membrane</keyword>
<dbReference type="PANTHER" id="PTHR32523:SF7">
    <property type="entry name" value="FARNESOL KINASE, CHLOROPLASTIC"/>
    <property type="match status" value="1"/>
</dbReference>
<keyword evidence="4" id="KW-0934">Plastid</keyword>
<dbReference type="Proteomes" id="UP000077202">
    <property type="component" value="Unassembled WGS sequence"/>
</dbReference>
<feature type="transmembrane region" description="Helical" evidence="11">
    <location>
        <begin position="205"/>
        <end position="228"/>
    </location>
</feature>
<reference evidence="15" key="3">
    <citation type="journal article" date="2020" name="Curr. Biol.">
        <title>Chromatin organization in early land plants reveals an ancestral association between H3K27me3, transposons, and constitutive heterochromatin.</title>
        <authorList>
            <person name="Montgomery S.A."/>
            <person name="Tanizawa Y."/>
            <person name="Galik B."/>
            <person name="Wang N."/>
            <person name="Ito T."/>
            <person name="Mochizuki T."/>
            <person name="Akimcheva S."/>
            <person name="Bowman J.L."/>
            <person name="Cognat V."/>
            <person name="Marechal-Drouard L."/>
            <person name="Ekker H."/>
            <person name="Hong S.F."/>
            <person name="Kohchi T."/>
            <person name="Lin S.S."/>
            <person name="Liu L.D."/>
            <person name="Nakamura Y."/>
            <person name="Valeeva L.R."/>
            <person name="Shakirov E.V."/>
            <person name="Shippen D.E."/>
            <person name="Wei W.L."/>
            <person name="Yagura M."/>
            <person name="Yamaoka S."/>
            <person name="Yamato K.T."/>
            <person name="Liu C."/>
            <person name="Berger F."/>
        </authorList>
    </citation>
    <scope>NUCLEOTIDE SEQUENCE [LARGE SCALE GENOMIC DNA]</scope>
    <source>
        <strain evidence="15">Tak-1</strain>
    </source>
</reference>
<evidence type="ECO:0000256" key="1">
    <source>
        <dbReference type="ARBA" id="ARBA00004508"/>
    </source>
</evidence>
<dbReference type="EMBL" id="LVLJ01000898">
    <property type="protein sequence ID" value="OAE32026.1"/>
    <property type="molecule type" value="Genomic_DNA"/>
</dbReference>
<dbReference type="GO" id="GO:0031969">
    <property type="term" value="C:chloroplast membrane"/>
    <property type="evidence" value="ECO:0007669"/>
    <property type="project" value="UniProtKB-SubCell"/>
</dbReference>
<comment type="similarity">
    <text evidence="2">Belongs to the polyprenol kinase family.</text>
</comment>
<evidence type="ECO:0000313" key="13">
    <source>
        <dbReference type="EMBL" id="OAE32026.1"/>
    </source>
</evidence>
<sequence>MALLSCSSRSLSTPYSTISVRAISCSSGKIVNPGGCLASFLDWSRTQSEGKYDFDSLSSESRAFAHGQSQRQFQRISPIFKVFETLRVQADKSHLKGLEQESSSDPVVFGDESQLGGREDSSRLLYNCAIFTPGIASALPLPTVTMHDLIACVVTIGGALGMLRFFDELAKRDVLEKKLSRKLVHILVGLGFMLFWPLFSLAPYAKYLCALAPAGNGVRMLGLGFGILKNEAMVKAMSREGGRRELLKGPFYYALAIVVTTVCFWRSSPVGIVALVNLCAGDGFADIIGRNFGGIKLPYNRDKSFAGSIGMFVASTSVSMLYLMYFAHFGYIEMVPGTFARVVIVSFLTTVVESLPFSTRLDDNLTVPFAAMALGMLIFPS</sequence>
<reference evidence="12" key="2">
    <citation type="journal article" date="2019" name="Curr. Biol.">
        <title>Chromatin organization in early land plants reveals an ancestral association between H3K27me3, transposons, and constitutive heterochromatin.</title>
        <authorList>
            <person name="Montgomery S.A."/>
            <person name="Tanizawa Y."/>
            <person name="Galik B."/>
            <person name="Wang N."/>
            <person name="Ito T."/>
            <person name="Mochizuki T."/>
            <person name="Akimcheva S."/>
            <person name="Bowman J."/>
            <person name="Cognat V."/>
            <person name="Drouard L."/>
            <person name="Ekker H."/>
            <person name="Houng S."/>
            <person name="Kohchi T."/>
            <person name="Lin S."/>
            <person name="Liu L.D."/>
            <person name="Nakamura Y."/>
            <person name="Valeeva L.R."/>
            <person name="Shakirov E.V."/>
            <person name="Shippen D.E."/>
            <person name="Wei W."/>
            <person name="Yagura M."/>
            <person name="Yamaoka S."/>
            <person name="Yamato K.T."/>
            <person name="Liu C."/>
            <person name="Berger F."/>
        </authorList>
    </citation>
    <scope>NUCLEOTIDE SEQUENCE [LARGE SCALE GENOMIC DNA]</scope>
    <source>
        <strain evidence="12">Tak-1</strain>
    </source>
</reference>
<comment type="subcellular location">
    <subcellularLocation>
        <location evidence="1">Plastid</location>
        <location evidence="1">Chloroplast membrane</location>
        <topology evidence="1">Multi-pass membrane protein</topology>
    </subcellularLocation>
</comment>
<evidence type="ECO:0008006" key="16">
    <source>
        <dbReference type="Google" id="ProtNLM"/>
    </source>
</evidence>
<keyword evidence="3" id="KW-0150">Chloroplast</keyword>
<feature type="transmembrane region" description="Helical" evidence="11">
    <location>
        <begin position="305"/>
        <end position="327"/>
    </location>
</feature>
<proteinExistence type="inferred from homology"/>
<dbReference type="GO" id="GO:0016301">
    <property type="term" value="F:kinase activity"/>
    <property type="evidence" value="ECO:0007669"/>
    <property type="project" value="UniProtKB-KW"/>
</dbReference>
<dbReference type="Proteomes" id="UP001162541">
    <property type="component" value="Chromosome 4"/>
</dbReference>
<evidence type="ECO:0000256" key="4">
    <source>
        <dbReference type="ARBA" id="ARBA00022640"/>
    </source>
</evidence>
<evidence type="ECO:0000256" key="8">
    <source>
        <dbReference type="ARBA" id="ARBA00022946"/>
    </source>
</evidence>
<protein>
    <recommendedName>
        <fullName evidence="16">Phytol kinase</fullName>
    </recommendedName>
</protein>
<keyword evidence="5" id="KW-0808">Transferase</keyword>
<keyword evidence="6 11" id="KW-0812">Transmembrane</keyword>
<accession>A0A176WIL6</accession>
<evidence type="ECO:0000313" key="12">
    <source>
        <dbReference type="EMBL" id="BBN09950.1"/>
    </source>
</evidence>
<dbReference type="EMBL" id="AP019869">
    <property type="protein sequence ID" value="BBN09950.1"/>
    <property type="molecule type" value="Genomic_DNA"/>
</dbReference>
<evidence type="ECO:0000313" key="15">
    <source>
        <dbReference type="Proteomes" id="UP001162541"/>
    </source>
</evidence>
<feature type="transmembrane region" description="Helical" evidence="11">
    <location>
        <begin position="148"/>
        <end position="167"/>
    </location>
</feature>
<evidence type="ECO:0000256" key="10">
    <source>
        <dbReference type="ARBA" id="ARBA00023136"/>
    </source>
</evidence>
<dbReference type="AlphaFoldDB" id="A0A176WIL6"/>
<keyword evidence="8" id="KW-0809">Transit peptide</keyword>
<keyword evidence="9 11" id="KW-1133">Transmembrane helix</keyword>
<evidence type="ECO:0000256" key="11">
    <source>
        <dbReference type="SAM" id="Phobius"/>
    </source>
</evidence>
<feature type="transmembrane region" description="Helical" evidence="11">
    <location>
        <begin position="179"/>
        <end position="199"/>
    </location>
</feature>
<dbReference type="PANTHER" id="PTHR32523">
    <property type="entry name" value="PHYTOL KINASE 1, CHLOROPLASTIC"/>
    <property type="match status" value="1"/>
</dbReference>
<evidence type="ECO:0000256" key="6">
    <source>
        <dbReference type="ARBA" id="ARBA00022692"/>
    </source>
</evidence>
<name>A0A176WIL6_MARPO</name>
<evidence type="ECO:0000256" key="3">
    <source>
        <dbReference type="ARBA" id="ARBA00022528"/>
    </source>
</evidence>
<organism evidence="13 14">
    <name type="scientific">Marchantia polymorpha subsp. ruderalis</name>
    <dbReference type="NCBI Taxonomy" id="1480154"/>
    <lineage>
        <taxon>Eukaryota</taxon>
        <taxon>Viridiplantae</taxon>
        <taxon>Streptophyta</taxon>
        <taxon>Embryophyta</taxon>
        <taxon>Marchantiophyta</taxon>
        <taxon>Marchantiopsida</taxon>
        <taxon>Marchantiidae</taxon>
        <taxon>Marchantiales</taxon>
        <taxon>Marchantiaceae</taxon>
        <taxon>Marchantia</taxon>
    </lineage>
</organism>
<evidence type="ECO:0000256" key="5">
    <source>
        <dbReference type="ARBA" id="ARBA00022679"/>
    </source>
</evidence>
<keyword evidence="14" id="KW-1185">Reference proteome</keyword>
<feature type="transmembrane region" description="Helical" evidence="11">
    <location>
        <begin position="249"/>
        <end position="267"/>
    </location>
</feature>
<evidence type="ECO:0000313" key="14">
    <source>
        <dbReference type="Proteomes" id="UP000077202"/>
    </source>
</evidence>
<evidence type="ECO:0000256" key="9">
    <source>
        <dbReference type="ARBA" id="ARBA00022989"/>
    </source>
</evidence>
<evidence type="ECO:0000256" key="7">
    <source>
        <dbReference type="ARBA" id="ARBA00022777"/>
    </source>
</evidence>
<reference evidence="13 14" key="1">
    <citation type="submission" date="2016-03" db="EMBL/GenBank/DDBJ databases">
        <title>Mechanisms controlling the formation of the plant cell surface in tip-growing cells are functionally conserved among land plants.</title>
        <authorList>
            <person name="Honkanen S."/>
            <person name="Jones V.A."/>
            <person name="Morieri G."/>
            <person name="Champion C."/>
            <person name="Hetherington A.J."/>
            <person name="Kelly S."/>
            <person name="Saint-Marcoux D."/>
            <person name="Proust H."/>
            <person name="Prescott H."/>
            <person name="Dolan L."/>
        </authorList>
    </citation>
    <scope>NUCLEOTIDE SEQUENCE [LARGE SCALE GENOMIC DNA]</scope>
    <source>
        <strain evidence="14">cv. Tak-1 and cv. Tak-2</strain>
        <tissue evidence="13">Whole gametophyte</tissue>
    </source>
</reference>